<gene>
    <name evidence="4" type="ORF">LDAN0321_LOCUS15581</name>
</gene>
<feature type="region of interest" description="Disordered" evidence="3">
    <location>
        <begin position="32"/>
        <end position="51"/>
    </location>
</feature>
<accession>A0A7S2L769</accession>
<dbReference type="PANTHER" id="PTHR46093:SF18">
    <property type="entry name" value="FIBRONECTIN TYPE-III DOMAIN-CONTAINING PROTEIN"/>
    <property type="match status" value="1"/>
</dbReference>
<name>A0A7S2L769_9STRA</name>
<dbReference type="Gene3D" id="2.120.10.80">
    <property type="entry name" value="Kelch-type beta propeller"/>
    <property type="match status" value="2"/>
</dbReference>
<evidence type="ECO:0000256" key="3">
    <source>
        <dbReference type="SAM" id="MobiDB-lite"/>
    </source>
</evidence>
<dbReference type="EMBL" id="HBGY01025265">
    <property type="protein sequence ID" value="CAD9597684.1"/>
    <property type="molecule type" value="Transcribed_RNA"/>
</dbReference>
<keyword evidence="1" id="KW-0880">Kelch repeat</keyword>
<dbReference type="PANTHER" id="PTHR46093">
    <property type="entry name" value="ACYL-COA-BINDING DOMAIN-CONTAINING PROTEIN 5"/>
    <property type="match status" value="1"/>
</dbReference>
<proteinExistence type="predicted"/>
<dbReference type="SUPFAM" id="SSF117281">
    <property type="entry name" value="Kelch motif"/>
    <property type="match status" value="2"/>
</dbReference>
<dbReference type="InterPro" id="IPR015915">
    <property type="entry name" value="Kelch-typ_b-propeller"/>
</dbReference>
<sequence length="423" mass="46632">MTARPNLIAAAIMNINNSQPTSIPPSLTPITAGDTNHGGWSESQQMSKKGGKRYNMRKKWYNFKQKITSTTETTHTTTKINTMPQCARSGHACCTIDDESSNRMIIVGGYDANGKRLSSGIIYNATTHQCTPLPHKMPVALYGCTATCGGGNYMYVIGGLGGVNDAIANTVYRLSLMNYKWKNMSAAPMKTARFGHASVLCDNYIYVFGGLDHRGKLASVERYSISKNTWEDDLPAMDEARVGHCAVVVGNLIYIVGGYRAKRSMIVFDTVSLKWRSHDDDTDDDGCPLSDMPYTRDFATAVVLRDDVLPNVVNYLMIIGGEDEHGHVMPSCLIYNCYNNTWSSVPVCMEMTRARSYHVTSVLKDRVIVAGGIGSNDQRLSSMESIQASDLLRYAPLMFPLPTVYFDQILLLGKAKDDNGDET</sequence>
<evidence type="ECO:0000256" key="2">
    <source>
        <dbReference type="ARBA" id="ARBA00022737"/>
    </source>
</evidence>
<keyword evidence="2" id="KW-0677">Repeat</keyword>
<dbReference type="SMART" id="SM00612">
    <property type="entry name" value="Kelch"/>
    <property type="match status" value="5"/>
</dbReference>
<evidence type="ECO:0000313" key="4">
    <source>
        <dbReference type="EMBL" id="CAD9597684.1"/>
    </source>
</evidence>
<dbReference type="AlphaFoldDB" id="A0A7S2L769"/>
<evidence type="ECO:0000256" key="1">
    <source>
        <dbReference type="ARBA" id="ARBA00022441"/>
    </source>
</evidence>
<protein>
    <submittedName>
        <fullName evidence="4">Uncharacterized protein</fullName>
    </submittedName>
</protein>
<organism evidence="4">
    <name type="scientific">Leptocylindrus danicus</name>
    <dbReference type="NCBI Taxonomy" id="163516"/>
    <lineage>
        <taxon>Eukaryota</taxon>
        <taxon>Sar</taxon>
        <taxon>Stramenopiles</taxon>
        <taxon>Ochrophyta</taxon>
        <taxon>Bacillariophyta</taxon>
        <taxon>Coscinodiscophyceae</taxon>
        <taxon>Chaetocerotophycidae</taxon>
        <taxon>Leptocylindrales</taxon>
        <taxon>Leptocylindraceae</taxon>
        <taxon>Leptocylindrus</taxon>
    </lineage>
</organism>
<dbReference type="Pfam" id="PF24681">
    <property type="entry name" value="Kelch_KLHDC2_KLHL20_DRC7"/>
    <property type="match status" value="1"/>
</dbReference>
<dbReference type="InterPro" id="IPR006652">
    <property type="entry name" value="Kelch_1"/>
</dbReference>
<reference evidence="4" key="1">
    <citation type="submission" date="2021-01" db="EMBL/GenBank/DDBJ databases">
        <authorList>
            <person name="Corre E."/>
            <person name="Pelletier E."/>
            <person name="Niang G."/>
            <person name="Scheremetjew M."/>
            <person name="Finn R."/>
            <person name="Kale V."/>
            <person name="Holt S."/>
            <person name="Cochrane G."/>
            <person name="Meng A."/>
            <person name="Brown T."/>
            <person name="Cohen L."/>
        </authorList>
    </citation>
    <scope>NUCLEOTIDE SEQUENCE</scope>
    <source>
        <strain evidence="4">B650</strain>
    </source>
</reference>